<evidence type="ECO:0000256" key="1">
    <source>
        <dbReference type="SAM" id="MobiDB-lite"/>
    </source>
</evidence>
<evidence type="ECO:0008006" key="4">
    <source>
        <dbReference type="Google" id="ProtNLM"/>
    </source>
</evidence>
<dbReference type="SUPFAM" id="SSF57756">
    <property type="entry name" value="Retrovirus zinc finger-like domains"/>
    <property type="match status" value="1"/>
</dbReference>
<proteinExistence type="predicted"/>
<feature type="compositionally biased region" description="Acidic residues" evidence="1">
    <location>
        <begin position="279"/>
        <end position="288"/>
    </location>
</feature>
<organism evidence="2 3">
    <name type="scientific">Dreissena polymorpha</name>
    <name type="common">Zebra mussel</name>
    <name type="synonym">Mytilus polymorpha</name>
    <dbReference type="NCBI Taxonomy" id="45954"/>
    <lineage>
        <taxon>Eukaryota</taxon>
        <taxon>Metazoa</taxon>
        <taxon>Spiralia</taxon>
        <taxon>Lophotrochozoa</taxon>
        <taxon>Mollusca</taxon>
        <taxon>Bivalvia</taxon>
        <taxon>Autobranchia</taxon>
        <taxon>Heteroconchia</taxon>
        <taxon>Euheterodonta</taxon>
        <taxon>Imparidentia</taxon>
        <taxon>Neoheterodontei</taxon>
        <taxon>Myida</taxon>
        <taxon>Dreissenoidea</taxon>
        <taxon>Dreissenidae</taxon>
        <taxon>Dreissena</taxon>
    </lineage>
</organism>
<gene>
    <name evidence="2" type="ORF">DPMN_130515</name>
</gene>
<protein>
    <recommendedName>
        <fullName evidence="4">CCHC-type domain-containing protein</fullName>
    </recommendedName>
</protein>
<evidence type="ECO:0000313" key="3">
    <source>
        <dbReference type="Proteomes" id="UP000828390"/>
    </source>
</evidence>
<dbReference type="GO" id="GO:0008270">
    <property type="term" value="F:zinc ion binding"/>
    <property type="evidence" value="ECO:0007669"/>
    <property type="project" value="InterPro"/>
</dbReference>
<sequence>MMIVMRFPALTKECMIDDAVERTVKVHGKRGASMIGVINIFTKNGVADTDVEWISSGPPGSLQYDVTFKEKDKCLTFLNCTKHQSVTHNNVLYRFLKCGKQIVHCRVHWLPAFVGDHVIAEIFDKFGTVLSIEHDTLKVGDFVTHSGVRVITLEVDNNKEDSVPHMIEFECGARALITMRGRQPLCLYCQEVGHVRMNCPNNINAIFKQKESVVERPKTTQTDTETTEKKTIKAETKENEQPEPRQKDEEGYEVVGGKKKKARKQEKKKEAEKKKADEGESDTMEEDTEVRGDKRGRETGTNEDLSPLPKNRFAVLVDDDLKERPLVIDLDLDSQDLVMTPINIEPLNTIKCYLPCVTT</sequence>
<dbReference type="GO" id="GO:0003676">
    <property type="term" value="F:nucleic acid binding"/>
    <property type="evidence" value="ECO:0007669"/>
    <property type="project" value="InterPro"/>
</dbReference>
<feature type="compositionally biased region" description="Basic and acidic residues" evidence="1">
    <location>
        <begin position="267"/>
        <end position="278"/>
    </location>
</feature>
<dbReference type="AlphaFoldDB" id="A0A9D4H4T0"/>
<accession>A0A9D4H4T0</accession>
<dbReference type="EMBL" id="JAIWYP010000005">
    <property type="protein sequence ID" value="KAH3828535.1"/>
    <property type="molecule type" value="Genomic_DNA"/>
</dbReference>
<reference evidence="2" key="1">
    <citation type="journal article" date="2019" name="bioRxiv">
        <title>The Genome of the Zebra Mussel, Dreissena polymorpha: A Resource for Invasive Species Research.</title>
        <authorList>
            <person name="McCartney M.A."/>
            <person name="Auch B."/>
            <person name="Kono T."/>
            <person name="Mallez S."/>
            <person name="Zhang Y."/>
            <person name="Obille A."/>
            <person name="Becker A."/>
            <person name="Abrahante J.E."/>
            <person name="Garbe J."/>
            <person name="Badalamenti J.P."/>
            <person name="Herman A."/>
            <person name="Mangelson H."/>
            <person name="Liachko I."/>
            <person name="Sullivan S."/>
            <person name="Sone E.D."/>
            <person name="Koren S."/>
            <person name="Silverstein K.A.T."/>
            <person name="Beckman K.B."/>
            <person name="Gohl D.M."/>
        </authorList>
    </citation>
    <scope>NUCLEOTIDE SEQUENCE</scope>
    <source>
        <strain evidence="2">Duluth1</strain>
        <tissue evidence="2">Whole animal</tissue>
    </source>
</reference>
<feature type="compositionally biased region" description="Basic residues" evidence="1">
    <location>
        <begin position="257"/>
        <end position="266"/>
    </location>
</feature>
<feature type="compositionally biased region" description="Basic and acidic residues" evidence="1">
    <location>
        <begin position="289"/>
        <end position="300"/>
    </location>
</feature>
<dbReference type="Proteomes" id="UP000828390">
    <property type="component" value="Unassembled WGS sequence"/>
</dbReference>
<feature type="compositionally biased region" description="Basic and acidic residues" evidence="1">
    <location>
        <begin position="226"/>
        <end position="249"/>
    </location>
</feature>
<reference evidence="2" key="2">
    <citation type="submission" date="2020-11" db="EMBL/GenBank/DDBJ databases">
        <authorList>
            <person name="McCartney M.A."/>
            <person name="Auch B."/>
            <person name="Kono T."/>
            <person name="Mallez S."/>
            <person name="Becker A."/>
            <person name="Gohl D.M."/>
            <person name="Silverstein K.A.T."/>
            <person name="Koren S."/>
            <person name="Bechman K.B."/>
            <person name="Herman A."/>
            <person name="Abrahante J.E."/>
            <person name="Garbe J."/>
        </authorList>
    </citation>
    <scope>NUCLEOTIDE SEQUENCE</scope>
    <source>
        <strain evidence="2">Duluth1</strain>
        <tissue evidence="2">Whole animal</tissue>
    </source>
</reference>
<keyword evidence="3" id="KW-1185">Reference proteome</keyword>
<evidence type="ECO:0000313" key="2">
    <source>
        <dbReference type="EMBL" id="KAH3828535.1"/>
    </source>
</evidence>
<name>A0A9D4H4T0_DREPO</name>
<dbReference type="InterPro" id="IPR036875">
    <property type="entry name" value="Znf_CCHC_sf"/>
</dbReference>
<comment type="caution">
    <text evidence="2">The sequence shown here is derived from an EMBL/GenBank/DDBJ whole genome shotgun (WGS) entry which is preliminary data.</text>
</comment>
<feature type="region of interest" description="Disordered" evidence="1">
    <location>
        <begin position="212"/>
        <end position="308"/>
    </location>
</feature>